<feature type="domain" description="GspL periplasmic" evidence="10">
    <location>
        <begin position="261"/>
        <end position="395"/>
    </location>
</feature>
<keyword evidence="7" id="KW-0653">Protein transport</keyword>
<keyword evidence="12" id="KW-1185">Reference proteome</keyword>
<comment type="subcellular location">
    <subcellularLocation>
        <location evidence="1">Cell inner membrane</location>
    </subcellularLocation>
</comment>
<dbReference type="AlphaFoldDB" id="A0A840S2F9"/>
<evidence type="ECO:0000256" key="5">
    <source>
        <dbReference type="ARBA" id="ARBA00022519"/>
    </source>
</evidence>
<dbReference type="GO" id="GO:0009276">
    <property type="term" value="C:Gram-negative-bacterium-type cell wall"/>
    <property type="evidence" value="ECO:0007669"/>
    <property type="project" value="InterPro"/>
</dbReference>
<dbReference type="GO" id="GO:0015627">
    <property type="term" value="C:type II protein secretion system complex"/>
    <property type="evidence" value="ECO:0007669"/>
    <property type="project" value="InterPro"/>
</dbReference>
<name>A0A840S2F9_9BURK</name>
<dbReference type="Pfam" id="PF12693">
    <property type="entry name" value="GspL_C"/>
    <property type="match status" value="1"/>
</dbReference>
<reference evidence="11 12" key="1">
    <citation type="submission" date="2020-08" db="EMBL/GenBank/DDBJ databases">
        <title>Genomic Encyclopedia of Type Strains, Phase IV (KMG-IV): sequencing the most valuable type-strain genomes for metagenomic binning, comparative biology and taxonomic classification.</title>
        <authorList>
            <person name="Goeker M."/>
        </authorList>
    </citation>
    <scope>NUCLEOTIDE SEQUENCE [LARGE SCALE GENOMIC DNA]</scope>
    <source>
        <strain evidence="11 12">DSM 23958</strain>
    </source>
</reference>
<evidence type="ECO:0000313" key="12">
    <source>
        <dbReference type="Proteomes" id="UP000554837"/>
    </source>
</evidence>
<evidence type="ECO:0000256" key="1">
    <source>
        <dbReference type="ARBA" id="ARBA00004533"/>
    </source>
</evidence>
<evidence type="ECO:0000256" key="4">
    <source>
        <dbReference type="ARBA" id="ARBA00022475"/>
    </source>
</evidence>
<protein>
    <submittedName>
        <fullName evidence="11">General secretion pathway protein L</fullName>
    </submittedName>
</protein>
<evidence type="ECO:0000256" key="2">
    <source>
        <dbReference type="ARBA" id="ARBA00005318"/>
    </source>
</evidence>
<dbReference type="InterPro" id="IPR043129">
    <property type="entry name" value="ATPase_NBD"/>
</dbReference>
<dbReference type="InterPro" id="IPR025691">
    <property type="entry name" value="GspL_pp_dom"/>
</dbReference>
<dbReference type="EMBL" id="JACHHO010000001">
    <property type="protein sequence ID" value="MBB5203276.1"/>
    <property type="molecule type" value="Genomic_DNA"/>
</dbReference>
<evidence type="ECO:0000313" key="11">
    <source>
        <dbReference type="EMBL" id="MBB5203276.1"/>
    </source>
</evidence>
<evidence type="ECO:0000256" key="6">
    <source>
        <dbReference type="ARBA" id="ARBA00022692"/>
    </source>
</evidence>
<keyword evidence="6" id="KW-0812">Transmembrane</keyword>
<gene>
    <name evidence="11" type="ORF">HNQ51_000569</name>
</gene>
<keyword evidence="5" id="KW-0997">Cell inner membrane</keyword>
<dbReference type="GO" id="GO:0005886">
    <property type="term" value="C:plasma membrane"/>
    <property type="evidence" value="ECO:0007669"/>
    <property type="project" value="UniProtKB-SubCell"/>
</dbReference>
<dbReference type="NCBIfam" id="TIGR01709">
    <property type="entry name" value="typeII_sec_gspL"/>
    <property type="match status" value="1"/>
</dbReference>
<evidence type="ECO:0000256" key="8">
    <source>
        <dbReference type="ARBA" id="ARBA00022989"/>
    </source>
</evidence>
<dbReference type="OrthoDB" id="8557903at2"/>
<dbReference type="GO" id="GO:0015628">
    <property type="term" value="P:protein secretion by the type II secretion system"/>
    <property type="evidence" value="ECO:0007669"/>
    <property type="project" value="InterPro"/>
</dbReference>
<dbReference type="Gene3D" id="3.30.420.380">
    <property type="match status" value="1"/>
</dbReference>
<dbReference type="SUPFAM" id="SSF53067">
    <property type="entry name" value="Actin-like ATPase domain"/>
    <property type="match status" value="1"/>
</dbReference>
<sequence>MSTLLILLQARERLPAPAGSNASGATEFTDFDWVLLPANGTAPTQGRCAAQALPAAQQLVLVPADLQTAFHRTPLPRTAPGRWRAALVGLLEEQLLQDPEELHLALQPQAAGGQEVWVCVTPRAPLAAALAELDAAQRFVDRIAPLHWPADSVRGHVSLDEHGTPVLRWQHPDGVGCLPLRGSFARERLAPLLQNGHWTAQAEVADEAQRLLGVNVQVQSAAEHSAQALLSPWNLRQFELAGRPQGWRWLQQLGHRLMQPEWRMARFGVAALLGLQLVGLNALAWQQRQQLSERRLAVEQTLTTAFPQVRAVLDAPVQMQRELARLRAAAGRPDDSDLDPMLAALAAAWPADRAPLDALSYEPGLLSFGASDWSEPHLEQLRQSLGAAWTLQPDQGRMTLRRSKAPAP</sequence>
<evidence type="ECO:0000256" key="9">
    <source>
        <dbReference type="ARBA" id="ARBA00023136"/>
    </source>
</evidence>
<evidence type="ECO:0000256" key="3">
    <source>
        <dbReference type="ARBA" id="ARBA00022448"/>
    </source>
</evidence>
<dbReference type="RefSeq" id="WP_138857656.1">
    <property type="nucleotide sequence ID" value="NZ_CP040709.1"/>
</dbReference>
<evidence type="ECO:0000259" key="10">
    <source>
        <dbReference type="Pfam" id="PF12693"/>
    </source>
</evidence>
<comment type="similarity">
    <text evidence="2">Belongs to the GSP L family.</text>
</comment>
<keyword evidence="9" id="KW-0472">Membrane</keyword>
<evidence type="ECO:0000256" key="7">
    <source>
        <dbReference type="ARBA" id="ARBA00022927"/>
    </source>
</evidence>
<keyword evidence="8" id="KW-1133">Transmembrane helix</keyword>
<comment type="caution">
    <text evidence="11">The sequence shown here is derived from an EMBL/GenBank/DDBJ whole genome shotgun (WGS) entry which is preliminary data.</text>
</comment>
<proteinExistence type="inferred from homology"/>
<accession>A0A840S2F9</accession>
<keyword evidence="3" id="KW-0813">Transport</keyword>
<dbReference type="Proteomes" id="UP000554837">
    <property type="component" value="Unassembled WGS sequence"/>
</dbReference>
<keyword evidence="4" id="KW-1003">Cell membrane</keyword>
<organism evidence="11 12">
    <name type="scientific">Inhella inkyongensis</name>
    <dbReference type="NCBI Taxonomy" id="392593"/>
    <lineage>
        <taxon>Bacteria</taxon>
        <taxon>Pseudomonadati</taxon>
        <taxon>Pseudomonadota</taxon>
        <taxon>Betaproteobacteria</taxon>
        <taxon>Burkholderiales</taxon>
        <taxon>Sphaerotilaceae</taxon>
        <taxon>Inhella</taxon>
    </lineage>
</organism>
<dbReference type="InterPro" id="IPR007812">
    <property type="entry name" value="T2SS_protein-GspL"/>
</dbReference>